<dbReference type="OrthoDB" id="278110at2"/>
<dbReference type="Gene3D" id="3.40.50.1000">
    <property type="entry name" value="HAD superfamily/HAD-like"/>
    <property type="match status" value="1"/>
</dbReference>
<dbReference type="GO" id="GO:0008253">
    <property type="term" value="F:5'-nucleotidase activity"/>
    <property type="evidence" value="ECO:0007669"/>
    <property type="project" value="InterPro"/>
</dbReference>
<proteinExistence type="inferred from homology"/>
<dbReference type="AlphaFoldDB" id="A0A2N3LEG6"/>
<accession>A0A2N3LEG6</accession>
<dbReference type="SFLD" id="SFLDS00003">
    <property type="entry name" value="Haloacid_Dehalogenase"/>
    <property type="match status" value="1"/>
</dbReference>
<gene>
    <name evidence="3" type="ORF">CWO92_21555</name>
</gene>
<dbReference type="InterPro" id="IPR010708">
    <property type="entry name" value="5'(3')-deoxyribonucleotidase"/>
</dbReference>
<dbReference type="InterPro" id="IPR036412">
    <property type="entry name" value="HAD-like_sf"/>
</dbReference>
<sequence length="174" mass="20576">MKRIAIDMDEVMADFVPKQLTVYNRDYNENLTLEDLQGKKLRELRPDIKDGLRKYLMDPTFFRDLEVMKDSQEVIRELSESFEIFITTAAMEVPASFTAKYEWLKEHFGFLNDMNFVFCGDKSIIRADYLIDDNARHFKTFMGQGILYTAPHNINLTGYVRVNNWQDVRKYFLG</sequence>
<evidence type="ECO:0000256" key="2">
    <source>
        <dbReference type="PIRSR" id="PIRSR610708-1"/>
    </source>
</evidence>
<evidence type="ECO:0000313" key="4">
    <source>
        <dbReference type="Proteomes" id="UP000233440"/>
    </source>
</evidence>
<dbReference type="Pfam" id="PF06941">
    <property type="entry name" value="NT5C"/>
    <property type="match status" value="1"/>
</dbReference>
<dbReference type="SUPFAM" id="SSF56784">
    <property type="entry name" value="HAD-like"/>
    <property type="match status" value="1"/>
</dbReference>
<organism evidence="3 4">
    <name type="scientific">Heyndrickxia camelliae</name>
    <dbReference type="NCBI Taxonomy" id="1707093"/>
    <lineage>
        <taxon>Bacteria</taxon>
        <taxon>Bacillati</taxon>
        <taxon>Bacillota</taxon>
        <taxon>Bacilli</taxon>
        <taxon>Bacillales</taxon>
        <taxon>Bacillaceae</taxon>
        <taxon>Heyndrickxia</taxon>
    </lineage>
</organism>
<dbReference type="SFLD" id="SFLDG01126">
    <property type="entry name" value="C1.2:_Nucleotidase_Like"/>
    <property type="match status" value="1"/>
</dbReference>
<protein>
    <submittedName>
        <fullName evidence="3">5'-3'-deoxyribonucleotidase</fullName>
    </submittedName>
</protein>
<comment type="caution">
    <text evidence="3">The sequence shown here is derived from an EMBL/GenBank/DDBJ whole genome shotgun (WGS) entry which is preliminary data.</text>
</comment>
<name>A0A2N3LEG6_9BACI</name>
<dbReference type="Proteomes" id="UP000233440">
    <property type="component" value="Unassembled WGS sequence"/>
</dbReference>
<dbReference type="PANTHER" id="PTHR16504">
    <property type="entry name" value="5'(3')-DEOXYRIBONUCLEOTIDASE"/>
    <property type="match status" value="1"/>
</dbReference>
<keyword evidence="4" id="KW-1185">Reference proteome</keyword>
<dbReference type="GO" id="GO:0009223">
    <property type="term" value="P:pyrimidine deoxyribonucleotide catabolic process"/>
    <property type="evidence" value="ECO:0007669"/>
    <property type="project" value="TreeGrafter"/>
</dbReference>
<dbReference type="InterPro" id="IPR023214">
    <property type="entry name" value="HAD_sf"/>
</dbReference>
<reference evidence="3 4" key="1">
    <citation type="submission" date="2017-11" db="EMBL/GenBank/DDBJ databases">
        <title>Bacillus camelliae sp. nov., isolated from pu'er tea.</title>
        <authorList>
            <person name="Niu L."/>
        </authorList>
    </citation>
    <scope>NUCLEOTIDE SEQUENCE [LARGE SCALE GENOMIC DNA]</scope>
    <source>
        <strain evidence="3 4">7578-1</strain>
    </source>
</reference>
<dbReference type="PANTHER" id="PTHR16504:SF4">
    <property type="entry name" value="5'(3')-DEOXYRIBONUCLEOTIDASE"/>
    <property type="match status" value="1"/>
</dbReference>
<evidence type="ECO:0000313" key="3">
    <source>
        <dbReference type="EMBL" id="PKR83006.1"/>
    </source>
</evidence>
<dbReference type="SFLD" id="SFLDG01146">
    <property type="entry name" value="C1.2.2"/>
    <property type="match status" value="1"/>
</dbReference>
<dbReference type="EMBL" id="PIQO01000024">
    <property type="protein sequence ID" value="PKR83006.1"/>
    <property type="molecule type" value="Genomic_DNA"/>
</dbReference>
<feature type="active site" description="Nucleophile" evidence="2">
    <location>
        <position position="7"/>
    </location>
</feature>
<dbReference type="Gene3D" id="1.10.40.40">
    <property type="entry name" value="Deoxyribonucleotidase, domain 2"/>
    <property type="match status" value="1"/>
</dbReference>
<feature type="active site" description="Proton donor" evidence="2">
    <location>
        <position position="9"/>
    </location>
</feature>
<evidence type="ECO:0000256" key="1">
    <source>
        <dbReference type="ARBA" id="ARBA00009589"/>
    </source>
</evidence>
<comment type="similarity">
    <text evidence="1">Belongs to the 5'(3')-deoxyribonucleotidase family.</text>
</comment>